<organism evidence="1 2">
    <name type="scientific">Nelumbo nucifera</name>
    <name type="common">Sacred lotus</name>
    <dbReference type="NCBI Taxonomy" id="4432"/>
    <lineage>
        <taxon>Eukaryota</taxon>
        <taxon>Viridiplantae</taxon>
        <taxon>Streptophyta</taxon>
        <taxon>Embryophyta</taxon>
        <taxon>Tracheophyta</taxon>
        <taxon>Spermatophyta</taxon>
        <taxon>Magnoliopsida</taxon>
        <taxon>Proteales</taxon>
        <taxon>Nelumbonaceae</taxon>
        <taxon>Nelumbo</taxon>
    </lineage>
</organism>
<protein>
    <submittedName>
        <fullName evidence="1">Uncharacterized protein</fullName>
    </submittedName>
</protein>
<accession>A0A822XUY9</accession>
<evidence type="ECO:0000313" key="2">
    <source>
        <dbReference type="Proteomes" id="UP000607653"/>
    </source>
</evidence>
<dbReference type="AlphaFoldDB" id="A0A822XUY9"/>
<dbReference type="EMBL" id="DUZY01000001">
    <property type="protein sequence ID" value="DAD24147.1"/>
    <property type="molecule type" value="Genomic_DNA"/>
</dbReference>
<name>A0A822XUY9_NELNU</name>
<gene>
    <name evidence="1" type="ORF">HUJ06_025610</name>
</gene>
<reference evidence="1 2" key="1">
    <citation type="journal article" date="2020" name="Mol. Biol. Evol.">
        <title>Distinct Expression and Methylation Patterns for Genes with Different Fates following a Single Whole-Genome Duplication in Flowering Plants.</title>
        <authorList>
            <person name="Shi T."/>
            <person name="Rahmani R.S."/>
            <person name="Gugger P.F."/>
            <person name="Wang M."/>
            <person name="Li H."/>
            <person name="Zhang Y."/>
            <person name="Li Z."/>
            <person name="Wang Q."/>
            <person name="Van de Peer Y."/>
            <person name="Marchal K."/>
            <person name="Chen J."/>
        </authorList>
    </citation>
    <scope>NUCLEOTIDE SEQUENCE [LARGE SCALE GENOMIC DNA]</scope>
    <source>
        <tissue evidence="1">Leaf</tissue>
    </source>
</reference>
<sequence length="143" mass="15811">MAVCLLKIAFWVLSTLSNLASLLIFSGVAHLLVLVMQLLRVPGECISLVLQLLKNFIEALFEFFWQLLMEAITSLVSAGFDSFKFAISGISDGISSAIGELGSQMKDAVDSVIYETLSEMAQTFLKDIWNNYMNAIGYVWDNA</sequence>
<keyword evidence="2" id="KW-1185">Reference proteome</keyword>
<evidence type="ECO:0000313" key="1">
    <source>
        <dbReference type="EMBL" id="DAD24147.1"/>
    </source>
</evidence>
<dbReference type="Proteomes" id="UP000607653">
    <property type="component" value="Unassembled WGS sequence"/>
</dbReference>
<comment type="caution">
    <text evidence="1">The sequence shown here is derived from an EMBL/GenBank/DDBJ whole genome shotgun (WGS) entry which is preliminary data.</text>
</comment>
<proteinExistence type="predicted"/>